<dbReference type="PANTHER" id="PTHR46363:SF1">
    <property type="entry name" value="DEOXYRIBONUCLEASE TATDN2-RELATED"/>
    <property type="match status" value="1"/>
</dbReference>
<feature type="compositionally biased region" description="Polar residues" evidence="3">
    <location>
        <begin position="68"/>
        <end position="87"/>
    </location>
</feature>
<dbReference type="AlphaFoldDB" id="A0A6J2VRF2"/>
<reference evidence="5" key="1">
    <citation type="submission" date="2025-08" db="UniProtKB">
        <authorList>
            <consortium name="RefSeq"/>
        </authorList>
    </citation>
    <scope>IDENTIFICATION</scope>
</reference>
<dbReference type="InterPro" id="IPR018228">
    <property type="entry name" value="DNase_TatD-rel_CS"/>
</dbReference>
<dbReference type="PROSITE" id="PS01091">
    <property type="entry name" value="TATD_3"/>
    <property type="match status" value="1"/>
</dbReference>
<feature type="compositionally biased region" description="Basic and acidic residues" evidence="3">
    <location>
        <begin position="166"/>
        <end position="188"/>
    </location>
</feature>
<dbReference type="CTD" id="9797"/>
<keyword evidence="2" id="KW-0378">Hydrolase</keyword>
<accession>A0A6J2VRF2</accession>
<proteinExistence type="inferred from homology"/>
<feature type="region of interest" description="Disordered" evidence="3">
    <location>
        <begin position="164"/>
        <end position="192"/>
    </location>
</feature>
<dbReference type="GO" id="GO:0016788">
    <property type="term" value="F:hydrolase activity, acting on ester bonds"/>
    <property type="evidence" value="ECO:0007669"/>
    <property type="project" value="InterPro"/>
</dbReference>
<sequence>MMNSERRGRERAALGSPRKFKKSSKGEPQPTCWDVDAPDHGLSVCGVDSPALVPPTGSPGLGRVENMRLSSPQRDNVTFTQPLSQSGGKIPLGTPTTQPKPSQPRRLFRKPTRVKTDCQAADSSRKSPDPSEDLVPPTGGKRKDRTPEDGSKVIYLRALHAAVGVGDRKSLSLEGGAREDNDPVKEQDTSATDLSYCTANGEEESSGLERCGEHCPCPLGFIDTEEDGGEETDARGVVLKGSNSPDWSDVEDPVQVKTFSQDECSKQEMEAHTWSGTVQSMSPPPSSMSGVVQPTMPGRDAFLSPPLSFPHQDTPTDAASSRTACRPSSSFVALGRGIRLPQPITHLSLSDPYALPRKTAGTTPQAPPTPDLCMYSPVPTGHLYLDKRKQKLSYTHPSVAGSVNSTARRSSLGAEPVWISDPSSWKPGAAGFVDTHCHLDMLYGKLGFRGSFRSFRREYASSFPAEFSGCVANFCHPRLMKREGIWAELLEEELVWGAFGCHPHFAKEYNSTHEQSILGAMRHPKAVAFGEIGLDYSHKNSTSACVQKEVFERQLRLAVSMRKPLVIHCRDADKDLMEIMKKCVPRDYKIHRHCFTNSYPVIEPFLREFPNLCVGFTALVTYPRAVEAREAVRRIPLDRILLETDAPYFLPRQVSKLMCKYSHPGMAIHTLCEISQLKGELLSDVLRTVRQNTTNIYGL</sequence>
<keyword evidence="4" id="KW-1185">Reference proteome</keyword>
<dbReference type="OrthoDB" id="413993at2759"/>
<dbReference type="FunFam" id="3.20.20.140:FF:000027">
    <property type="entry name" value="putative deoxyribonuclease TATDN2"/>
    <property type="match status" value="1"/>
</dbReference>
<evidence type="ECO:0000313" key="4">
    <source>
        <dbReference type="Proteomes" id="UP000504632"/>
    </source>
</evidence>
<dbReference type="InterPro" id="IPR032466">
    <property type="entry name" value="Metal_Hydrolase"/>
</dbReference>
<dbReference type="PANTHER" id="PTHR46363">
    <property type="entry name" value="DEOXYRIBONUCLEASE TATDN2-RELATED"/>
    <property type="match status" value="1"/>
</dbReference>
<name>A0A6J2VRF2_CHACN</name>
<evidence type="ECO:0000256" key="3">
    <source>
        <dbReference type="SAM" id="MobiDB-lite"/>
    </source>
</evidence>
<organism evidence="4 5">
    <name type="scientific">Chanos chanos</name>
    <name type="common">Milkfish</name>
    <name type="synonym">Mugil chanos</name>
    <dbReference type="NCBI Taxonomy" id="29144"/>
    <lineage>
        <taxon>Eukaryota</taxon>
        <taxon>Metazoa</taxon>
        <taxon>Chordata</taxon>
        <taxon>Craniata</taxon>
        <taxon>Vertebrata</taxon>
        <taxon>Euteleostomi</taxon>
        <taxon>Actinopterygii</taxon>
        <taxon>Neopterygii</taxon>
        <taxon>Teleostei</taxon>
        <taxon>Ostariophysi</taxon>
        <taxon>Gonorynchiformes</taxon>
        <taxon>Chanidae</taxon>
        <taxon>Chanos</taxon>
    </lineage>
</organism>
<evidence type="ECO:0000256" key="1">
    <source>
        <dbReference type="ARBA" id="ARBA00009275"/>
    </source>
</evidence>
<dbReference type="GeneID" id="115815506"/>
<feature type="region of interest" description="Disordered" evidence="3">
    <location>
        <begin position="1"/>
        <end position="151"/>
    </location>
</feature>
<dbReference type="Gene3D" id="3.20.20.140">
    <property type="entry name" value="Metal-dependent hydrolases"/>
    <property type="match status" value="1"/>
</dbReference>
<dbReference type="CDD" id="cd01310">
    <property type="entry name" value="TatD_DNAse"/>
    <property type="match status" value="1"/>
</dbReference>
<dbReference type="PROSITE" id="PS01137">
    <property type="entry name" value="TATD_1"/>
    <property type="match status" value="1"/>
</dbReference>
<comment type="similarity">
    <text evidence="1">Belongs to the metallo-dependent hydrolases superfamily. TatD-type hydrolase family.</text>
</comment>
<evidence type="ECO:0000256" key="2">
    <source>
        <dbReference type="ARBA" id="ARBA00022801"/>
    </source>
</evidence>
<dbReference type="SUPFAM" id="SSF51556">
    <property type="entry name" value="Metallo-dependent hydrolases"/>
    <property type="match status" value="1"/>
</dbReference>
<dbReference type="RefSeq" id="XP_030634319.1">
    <property type="nucleotide sequence ID" value="XM_030778459.1"/>
</dbReference>
<protein>
    <submittedName>
        <fullName evidence="5">Deoxyribonuclease TATDN2</fullName>
    </submittedName>
</protein>
<dbReference type="Pfam" id="PF01026">
    <property type="entry name" value="TatD_DNase"/>
    <property type="match status" value="1"/>
</dbReference>
<gene>
    <name evidence="5" type="primary">tatdn2</name>
</gene>
<feature type="compositionally biased region" description="Basic and acidic residues" evidence="3">
    <location>
        <begin position="1"/>
        <end position="12"/>
    </location>
</feature>
<dbReference type="InParanoid" id="A0A6J2VRF2"/>
<dbReference type="InterPro" id="IPR001130">
    <property type="entry name" value="TatD-like"/>
</dbReference>
<evidence type="ECO:0000313" key="5">
    <source>
        <dbReference type="RefSeq" id="XP_030634319.1"/>
    </source>
</evidence>
<dbReference type="Proteomes" id="UP000504632">
    <property type="component" value="Chromosome 6"/>
</dbReference>